<organism evidence="3 4">
    <name type="scientific">Helobdella robusta</name>
    <name type="common">Californian leech</name>
    <dbReference type="NCBI Taxonomy" id="6412"/>
    <lineage>
        <taxon>Eukaryota</taxon>
        <taxon>Metazoa</taxon>
        <taxon>Spiralia</taxon>
        <taxon>Lophotrochozoa</taxon>
        <taxon>Annelida</taxon>
        <taxon>Clitellata</taxon>
        <taxon>Hirudinea</taxon>
        <taxon>Rhynchobdellida</taxon>
        <taxon>Glossiphoniidae</taxon>
        <taxon>Helobdella</taxon>
    </lineage>
</organism>
<evidence type="ECO:0000313" key="4">
    <source>
        <dbReference type="Proteomes" id="UP000015101"/>
    </source>
</evidence>
<accession>T1FUE5</accession>
<dbReference type="InParanoid" id="T1FUE5"/>
<dbReference type="PANTHER" id="PTHR10219">
    <property type="entry name" value="GLYCOLIPID TRANSFER PROTEIN-RELATED"/>
    <property type="match status" value="1"/>
</dbReference>
<dbReference type="STRING" id="6412.T1FUE5"/>
<dbReference type="EnsemblMetazoa" id="HelroT192901">
    <property type="protein sequence ID" value="HelroP192901"/>
    <property type="gene ID" value="HelroG192901"/>
</dbReference>
<dbReference type="eggNOG" id="KOG4189">
    <property type="taxonomic scope" value="Eukaryota"/>
</dbReference>
<feature type="domain" description="Glycolipid transfer protein" evidence="1">
    <location>
        <begin position="126"/>
        <end position="229"/>
    </location>
</feature>
<feature type="domain" description="Glycolipid transfer protein" evidence="1">
    <location>
        <begin position="28"/>
        <end position="83"/>
    </location>
</feature>
<dbReference type="GO" id="GO:0035627">
    <property type="term" value="P:ceramide transport"/>
    <property type="evidence" value="ECO:0000318"/>
    <property type="project" value="GO_Central"/>
</dbReference>
<dbReference type="KEGG" id="hro:HELRODRAFT_192901"/>
<reference evidence="3" key="3">
    <citation type="submission" date="2015-06" db="UniProtKB">
        <authorList>
            <consortium name="EnsemblMetazoa"/>
        </authorList>
    </citation>
    <scope>IDENTIFICATION</scope>
</reference>
<dbReference type="PANTHER" id="PTHR10219:SF43">
    <property type="entry name" value="GLYCOLIPID TRANSFER PROTEIN DOMAIN-CONTAINING PROTEIN"/>
    <property type="match status" value="1"/>
</dbReference>
<evidence type="ECO:0000313" key="3">
    <source>
        <dbReference type="EnsemblMetazoa" id="HelroP192901"/>
    </source>
</evidence>
<reference evidence="2 4" key="2">
    <citation type="journal article" date="2013" name="Nature">
        <title>Insights into bilaterian evolution from three spiralian genomes.</title>
        <authorList>
            <person name="Simakov O."/>
            <person name="Marletaz F."/>
            <person name="Cho S.J."/>
            <person name="Edsinger-Gonzales E."/>
            <person name="Havlak P."/>
            <person name="Hellsten U."/>
            <person name="Kuo D.H."/>
            <person name="Larsson T."/>
            <person name="Lv J."/>
            <person name="Arendt D."/>
            <person name="Savage R."/>
            <person name="Osoegawa K."/>
            <person name="de Jong P."/>
            <person name="Grimwood J."/>
            <person name="Chapman J.A."/>
            <person name="Shapiro H."/>
            <person name="Aerts A."/>
            <person name="Otillar R.P."/>
            <person name="Terry A.Y."/>
            <person name="Boore J.L."/>
            <person name="Grigoriev I.V."/>
            <person name="Lindberg D.R."/>
            <person name="Seaver E.C."/>
            <person name="Weisblat D.A."/>
            <person name="Putnam N.H."/>
            <person name="Rokhsar D.S."/>
        </authorList>
    </citation>
    <scope>NUCLEOTIDE SEQUENCE</scope>
</reference>
<dbReference type="FunCoup" id="T1FUE5">
    <property type="interactions" value="342"/>
</dbReference>
<evidence type="ECO:0000259" key="1">
    <source>
        <dbReference type="Pfam" id="PF08718"/>
    </source>
</evidence>
<dbReference type="GO" id="GO:0005829">
    <property type="term" value="C:cytosol"/>
    <property type="evidence" value="ECO:0000318"/>
    <property type="project" value="GO_Central"/>
</dbReference>
<dbReference type="GO" id="GO:1902388">
    <property type="term" value="F:ceramide 1-phosphate transfer activity"/>
    <property type="evidence" value="ECO:0000318"/>
    <property type="project" value="GO_Central"/>
</dbReference>
<dbReference type="OMA" id="MLGRMMR"/>
<dbReference type="GeneID" id="20212441"/>
<keyword evidence="4" id="KW-1185">Reference proteome</keyword>
<dbReference type="SUPFAM" id="SSF110004">
    <property type="entry name" value="Glycolipid transfer protein, GLTP"/>
    <property type="match status" value="2"/>
</dbReference>
<reference evidence="4" key="1">
    <citation type="submission" date="2012-12" db="EMBL/GenBank/DDBJ databases">
        <authorList>
            <person name="Hellsten U."/>
            <person name="Grimwood J."/>
            <person name="Chapman J.A."/>
            <person name="Shapiro H."/>
            <person name="Aerts A."/>
            <person name="Otillar R.P."/>
            <person name="Terry A.Y."/>
            <person name="Boore J.L."/>
            <person name="Simakov O."/>
            <person name="Marletaz F."/>
            <person name="Cho S.-J."/>
            <person name="Edsinger-Gonzales E."/>
            <person name="Havlak P."/>
            <person name="Kuo D.-H."/>
            <person name="Larsson T."/>
            <person name="Lv J."/>
            <person name="Arendt D."/>
            <person name="Savage R."/>
            <person name="Osoegawa K."/>
            <person name="de Jong P."/>
            <person name="Lindberg D.R."/>
            <person name="Seaver E.C."/>
            <person name="Weisblat D.A."/>
            <person name="Putnam N.H."/>
            <person name="Grigoriev I.V."/>
            <person name="Rokhsar D.S."/>
        </authorList>
    </citation>
    <scope>NUCLEOTIDE SEQUENCE</scope>
</reference>
<dbReference type="GO" id="GO:0120009">
    <property type="term" value="P:intermembrane lipid transfer"/>
    <property type="evidence" value="ECO:0000318"/>
    <property type="project" value="GO_Central"/>
</dbReference>
<evidence type="ECO:0000313" key="2">
    <source>
        <dbReference type="EMBL" id="ESN98388.1"/>
    </source>
</evidence>
<gene>
    <name evidence="3" type="primary">20212441</name>
    <name evidence="2" type="ORF">HELRODRAFT_192901</name>
</gene>
<sequence>MADDLFDVTRVAQHFEKSLLDDGDDGLVKLTDYASAYREINKLFNQLGSIFVFVRDDIDNKCAILDRHLSGPCGLHYQTVNQMGVDASSCKNDVNISNGIKINNCNVSDSKNDVNIKDGSKLKRKNKKKKKNADLEREKNLEHKKCNDVSYSDLPSGSRSLLRLHRAMEFIIQLFPTLVGLPATAGIRGAIKDLYDRTLGTYHPWIARKAVHLALLAACPTRHRLLALVDPSGDLEVVEVKVARLTKVADKIREIVQREYDSRGLLSLA</sequence>
<proteinExistence type="predicted"/>
<dbReference type="Proteomes" id="UP000015101">
    <property type="component" value="Unassembled WGS sequence"/>
</dbReference>
<dbReference type="HOGENOM" id="CLU_079649_1_1_1"/>
<dbReference type="Pfam" id="PF08718">
    <property type="entry name" value="GLTP"/>
    <property type="match status" value="2"/>
</dbReference>
<dbReference type="AlphaFoldDB" id="T1FUE5"/>
<dbReference type="EMBL" id="AMQM01005865">
    <property type="status" value="NOT_ANNOTATED_CDS"/>
    <property type="molecule type" value="Genomic_DNA"/>
</dbReference>
<dbReference type="CTD" id="20212441"/>
<name>T1FUE5_HELRO</name>
<dbReference type="EMBL" id="KB097144">
    <property type="protein sequence ID" value="ESN98388.1"/>
    <property type="molecule type" value="Genomic_DNA"/>
</dbReference>
<dbReference type="InterPro" id="IPR036497">
    <property type="entry name" value="GLTP_sf"/>
</dbReference>
<dbReference type="InterPro" id="IPR014830">
    <property type="entry name" value="Glycolipid_transfer_prot_dom"/>
</dbReference>
<dbReference type="GO" id="GO:1902387">
    <property type="term" value="F:ceramide 1-phosphate binding"/>
    <property type="evidence" value="ECO:0000318"/>
    <property type="project" value="GO_Central"/>
</dbReference>
<dbReference type="Gene3D" id="1.10.3520.10">
    <property type="entry name" value="Glycolipid transfer protein"/>
    <property type="match status" value="1"/>
</dbReference>
<dbReference type="RefSeq" id="XP_009023356.1">
    <property type="nucleotide sequence ID" value="XM_009025108.1"/>
</dbReference>
<protein>
    <recommendedName>
        <fullName evidence="1">Glycolipid transfer protein domain-containing protein</fullName>
    </recommendedName>
</protein>
<dbReference type="OrthoDB" id="116883at2759"/>